<evidence type="ECO:0000256" key="1">
    <source>
        <dbReference type="ARBA" id="ARBA00010883"/>
    </source>
</evidence>
<evidence type="ECO:0000259" key="3">
    <source>
        <dbReference type="PROSITE" id="PS50195"/>
    </source>
</evidence>
<dbReference type="AlphaFoldDB" id="A0A2G8KPG4"/>
<dbReference type="OrthoDB" id="9976382at2759"/>
<dbReference type="InterPro" id="IPR001683">
    <property type="entry name" value="PX_dom"/>
</dbReference>
<gene>
    <name evidence="4" type="ORF">BSL78_13221</name>
</gene>
<comment type="similarity">
    <text evidence="1">Belongs to the sorting nexin family.</text>
</comment>
<dbReference type="STRING" id="307972.A0A2G8KPG4"/>
<feature type="region of interest" description="Disordered" evidence="2">
    <location>
        <begin position="1"/>
        <end position="115"/>
    </location>
</feature>
<dbReference type="InterPro" id="IPR027267">
    <property type="entry name" value="AH/BAR_dom_sf"/>
</dbReference>
<accession>A0A2G8KPG4</accession>
<name>A0A2G8KPG4_STIJA</name>
<evidence type="ECO:0000313" key="5">
    <source>
        <dbReference type="Proteomes" id="UP000230750"/>
    </source>
</evidence>
<reference evidence="4 5" key="1">
    <citation type="journal article" date="2017" name="PLoS Biol.">
        <title>The sea cucumber genome provides insights into morphological evolution and visceral regeneration.</title>
        <authorList>
            <person name="Zhang X."/>
            <person name="Sun L."/>
            <person name="Yuan J."/>
            <person name="Sun Y."/>
            <person name="Gao Y."/>
            <person name="Zhang L."/>
            <person name="Li S."/>
            <person name="Dai H."/>
            <person name="Hamel J.F."/>
            <person name="Liu C."/>
            <person name="Yu Y."/>
            <person name="Liu S."/>
            <person name="Lin W."/>
            <person name="Guo K."/>
            <person name="Jin S."/>
            <person name="Xu P."/>
            <person name="Storey K.B."/>
            <person name="Huan P."/>
            <person name="Zhang T."/>
            <person name="Zhou Y."/>
            <person name="Zhang J."/>
            <person name="Lin C."/>
            <person name="Li X."/>
            <person name="Xing L."/>
            <person name="Huo D."/>
            <person name="Sun M."/>
            <person name="Wang L."/>
            <person name="Mercier A."/>
            <person name="Li F."/>
            <person name="Yang H."/>
            <person name="Xiang J."/>
        </authorList>
    </citation>
    <scope>NUCLEOTIDE SEQUENCE [LARGE SCALE GENOMIC DNA]</scope>
    <source>
        <strain evidence="4">Shaxun</strain>
        <tissue evidence="4">Muscle</tissue>
    </source>
</reference>
<dbReference type="SMART" id="SM00312">
    <property type="entry name" value="PX"/>
    <property type="match status" value="1"/>
</dbReference>
<dbReference type="GO" id="GO:0035091">
    <property type="term" value="F:phosphatidylinositol binding"/>
    <property type="evidence" value="ECO:0007669"/>
    <property type="project" value="InterPro"/>
</dbReference>
<feature type="compositionally biased region" description="Polar residues" evidence="2">
    <location>
        <begin position="69"/>
        <end position="91"/>
    </location>
</feature>
<dbReference type="PANTHER" id="PTHR45850">
    <property type="entry name" value="SORTING NEXIN FAMILY MEMBER"/>
    <property type="match status" value="1"/>
</dbReference>
<dbReference type="PROSITE" id="PS50195">
    <property type="entry name" value="PX"/>
    <property type="match status" value="1"/>
</dbReference>
<proteinExistence type="inferred from homology"/>
<comment type="caution">
    <text evidence="4">The sequence shown here is derived from an EMBL/GenBank/DDBJ whole genome shotgun (WGS) entry which is preliminary data.</text>
</comment>
<feature type="compositionally biased region" description="Polar residues" evidence="2">
    <location>
        <begin position="424"/>
        <end position="443"/>
    </location>
</feature>
<feature type="region of interest" description="Disordered" evidence="2">
    <location>
        <begin position="406"/>
        <end position="443"/>
    </location>
</feature>
<evidence type="ECO:0000313" key="4">
    <source>
        <dbReference type="EMBL" id="PIK49899.1"/>
    </source>
</evidence>
<dbReference type="SUPFAM" id="SSF64268">
    <property type="entry name" value="PX domain"/>
    <property type="match status" value="1"/>
</dbReference>
<dbReference type="PANTHER" id="PTHR45850:SF2">
    <property type="entry name" value="SORTING NEXIN-5-LIKE"/>
    <property type="match status" value="1"/>
</dbReference>
<dbReference type="EMBL" id="MRZV01000442">
    <property type="protein sequence ID" value="PIK49899.1"/>
    <property type="molecule type" value="Genomic_DNA"/>
</dbReference>
<sequence>METSPLDPPEVSNQVPPAESSDELSKESPDTSPLEQDTHKQNGDEGLLVADEEKQEDKDEPEATGDLPTETSSTDTKASKETQPSKVSAENTPKEPEPRQVPQIFNNGGGNKNTTTPFQPWYKTLITDAVKDGENIIFTVETTKLDVSSKHFKVERIYEDFEWLHHCLTTENNIGGLVIPPLPLKPVATAADTAAKSRKELGEHSKTLKGDEFEKDMRRLEKYISTVIRHQVFGRDMVLAKFLSESNPPVRAKLRKSILDNLSKAMEGVLKGVNQDVDESFQKYRLNASNMVPLAKDMNSNFQGMVNHSERLSGALNHFSTALCLVSSANSNKTTAQMNELQLTFARSMEHLSHTASVFATNDERTLGFTLDLYSKYAEAVKETLGRRTVKLYEFNSAVKTYDKAKPLKKQAAERSRTNEKRNSMTSQKLLDKSLTNTRSSVS</sequence>
<feature type="domain" description="PX" evidence="3">
    <location>
        <begin position="116"/>
        <end position="249"/>
    </location>
</feature>
<dbReference type="Proteomes" id="UP000230750">
    <property type="component" value="Unassembled WGS sequence"/>
</dbReference>
<dbReference type="Gene3D" id="3.30.1520.10">
    <property type="entry name" value="Phox-like domain"/>
    <property type="match status" value="1"/>
</dbReference>
<protein>
    <recommendedName>
        <fullName evidence="3">PX domain-containing protein</fullName>
    </recommendedName>
</protein>
<dbReference type="InterPro" id="IPR036871">
    <property type="entry name" value="PX_dom_sf"/>
</dbReference>
<dbReference type="Pfam" id="PF00787">
    <property type="entry name" value="PX"/>
    <property type="match status" value="1"/>
</dbReference>
<evidence type="ECO:0000256" key="2">
    <source>
        <dbReference type="SAM" id="MobiDB-lite"/>
    </source>
</evidence>
<dbReference type="Gene3D" id="1.20.1270.60">
    <property type="entry name" value="Arfaptin homology (AH) domain/BAR domain"/>
    <property type="match status" value="1"/>
</dbReference>
<feature type="compositionally biased region" description="Basic and acidic residues" evidence="2">
    <location>
        <begin position="406"/>
        <end position="423"/>
    </location>
</feature>
<organism evidence="4 5">
    <name type="scientific">Stichopus japonicus</name>
    <name type="common">Sea cucumber</name>
    <dbReference type="NCBI Taxonomy" id="307972"/>
    <lineage>
        <taxon>Eukaryota</taxon>
        <taxon>Metazoa</taxon>
        <taxon>Echinodermata</taxon>
        <taxon>Eleutherozoa</taxon>
        <taxon>Echinozoa</taxon>
        <taxon>Holothuroidea</taxon>
        <taxon>Aspidochirotacea</taxon>
        <taxon>Aspidochirotida</taxon>
        <taxon>Stichopodidae</taxon>
        <taxon>Apostichopus</taxon>
    </lineage>
</organism>
<keyword evidence="5" id="KW-1185">Reference proteome</keyword>